<evidence type="ECO:0000313" key="10">
    <source>
        <dbReference type="EMBL" id="NEN05136.1"/>
    </source>
</evidence>
<evidence type="ECO:0000256" key="6">
    <source>
        <dbReference type="PROSITE-ProRule" id="PRU00169"/>
    </source>
</evidence>
<dbReference type="SMART" id="SM00448">
    <property type="entry name" value="REC"/>
    <property type="match status" value="1"/>
</dbReference>
<dbReference type="SMART" id="SM00862">
    <property type="entry name" value="Trans_reg_C"/>
    <property type="match status" value="1"/>
</dbReference>
<dbReference type="Gene3D" id="1.10.10.10">
    <property type="entry name" value="Winged helix-like DNA-binding domain superfamily/Winged helix DNA-binding domain"/>
    <property type="match status" value="1"/>
</dbReference>
<comment type="caution">
    <text evidence="10">The sequence shown here is derived from an EMBL/GenBank/DDBJ whole genome shotgun (WGS) entry which is preliminary data.</text>
</comment>
<dbReference type="PROSITE" id="PS51755">
    <property type="entry name" value="OMPR_PHOB"/>
    <property type="match status" value="1"/>
</dbReference>
<organism evidence="10 11">
    <name type="scientific">Leifsonia tongyongensis</name>
    <dbReference type="NCBI Taxonomy" id="1268043"/>
    <lineage>
        <taxon>Bacteria</taxon>
        <taxon>Bacillati</taxon>
        <taxon>Actinomycetota</taxon>
        <taxon>Actinomycetes</taxon>
        <taxon>Micrococcales</taxon>
        <taxon>Microbacteriaceae</taxon>
        <taxon>Leifsonia</taxon>
    </lineage>
</organism>
<evidence type="ECO:0000313" key="11">
    <source>
        <dbReference type="Proteomes" id="UP000474967"/>
    </source>
</evidence>
<protein>
    <submittedName>
        <fullName evidence="10">Response regulator transcription factor</fullName>
    </submittedName>
</protein>
<dbReference type="InterPro" id="IPR001789">
    <property type="entry name" value="Sig_transdc_resp-reg_receiver"/>
</dbReference>
<sequence length="249" mass="27684">MSTPNARGATSTANLRRVDGSPLRVLVVDDEELLAEAVGLAFESDGWDVRTLNRGREVLFTAREFAPDVIVLDIMMPDLDGFDVLSRVRNDREEARVLFLTAMDSQQDRLAGLVAGGDDYVTKPFSIAELIARARSLARSSTGVTMDPGEARLIVGDLQLDEESRQTFRGGDLIELTATEFDLLRYFARNPRRVLSKEQILTDVWGFDFGATSNVVEMYVSYLRRKIDAGREPMIHTVRGAGYILKPAP</sequence>
<dbReference type="GO" id="GO:0000156">
    <property type="term" value="F:phosphorelay response regulator activity"/>
    <property type="evidence" value="ECO:0007669"/>
    <property type="project" value="TreeGrafter"/>
</dbReference>
<keyword evidence="11" id="KW-1185">Reference proteome</keyword>
<evidence type="ECO:0000259" key="8">
    <source>
        <dbReference type="PROSITE" id="PS50110"/>
    </source>
</evidence>
<dbReference type="EMBL" id="JAAGWY010000001">
    <property type="protein sequence ID" value="NEN05136.1"/>
    <property type="molecule type" value="Genomic_DNA"/>
</dbReference>
<dbReference type="GO" id="GO:0006355">
    <property type="term" value="P:regulation of DNA-templated transcription"/>
    <property type="evidence" value="ECO:0007669"/>
    <property type="project" value="InterPro"/>
</dbReference>
<evidence type="ECO:0000256" key="1">
    <source>
        <dbReference type="ARBA" id="ARBA00022553"/>
    </source>
</evidence>
<accession>A0A6L9XV09</accession>
<reference evidence="10 11" key="1">
    <citation type="journal article" date="2014" name="J. Microbiol.">
        <title>Diaminobutyricibacter tongyongensis gen. nov., sp. nov. and Homoserinibacter gongjuensis gen. nov., sp. nov. belong to the family Microbacteriaceae.</title>
        <authorList>
            <person name="Kim S.J."/>
            <person name="Ahn J.H."/>
            <person name="Weon H.Y."/>
            <person name="Hamada M."/>
            <person name="Suzuki K."/>
            <person name="Kwon S.W."/>
        </authorList>
    </citation>
    <scope>NUCLEOTIDE SEQUENCE [LARGE SCALE GENOMIC DNA]</scope>
    <source>
        <strain evidence="10 11">NBRC 108724</strain>
    </source>
</reference>
<gene>
    <name evidence="10" type="ORF">G3T36_04555</name>
</gene>
<dbReference type="FunFam" id="1.10.10.10:FF:000005">
    <property type="entry name" value="Two-component system response regulator"/>
    <property type="match status" value="1"/>
</dbReference>
<dbReference type="InterPro" id="IPR036388">
    <property type="entry name" value="WH-like_DNA-bd_sf"/>
</dbReference>
<dbReference type="InterPro" id="IPR039420">
    <property type="entry name" value="WalR-like"/>
</dbReference>
<dbReference type="Gene3D" id="3.40.50.2300">
    <property type="match status" value="1"/>
</dbReference>
<dbReference type="Gene3D" id="6.10.250.690">
    <property type="match status" value="1"/>
</dbReference>
<dbReference type="Pfam" id="PF00072">
    <property type="entry name" value="Response_reg"/>
    <property type="match status" value="1"/>
</dbReference>
<evidence type="ECO:0000256" key="3">
    <source>
        <dbReference type="ARBA" id="ARBA00023015"/>
    </source>
</evidence>
<dbReference type="CDD" id="cd00383">
    <property type="entry name" value="trans_reg_C"/>
    <property type="match status" value="1"/>
</dbReference>
<name>A0A6L9XV09_9MICO</name>
<keyword evidence="3" id="KW-0805">Transcription regulation</keyword>
<dbReference type="PANTHER" id="PTHR48111:SF28">
    <property type="entry name" value="TRANSCRIPTIONAL REGULATORY PROTEIN TCRX-RELATED"/>
    <property type="match status" value="1"/>
</dbReference>
<dbReference type="GO" id="GO:0005829">
    <property type="term" value="C:cytosol"/>
    <property type="evidence" value="ECO:0007669"/>
    <property type="project" value="TreeGrafter"/>
</dbReference>
<dbReference type="PROSITE" id="PS50110">
    <property type="entry name" value="RESPONSE_REGULATORY"/>
    <property type="match status" value="1"/>
</dbReference>
<dbReference type="GO" id="GO:0032993">
    <property type="term" value="C:protein-DNA complex"/>
    <property type="evidence" value="ECO:0007669"/>
    <property type="project" value="TreeGrafter"/>
</dbReference>
<dbReference type="SUPFAM" id="SSF52172">
    <property type="entry name" value="CheY-like"/>
    <property type="match status" value="1"/>
</dbReference>
<feature type="modified residue" description="4-aspartylphosphate" evidence="6">
    <location>
        <position position="73"/>
    </location>
</feature>
<evidence type="ECO:0000256" key="7">
    <source>
        <dbReference type="PROSITE-ProRule" id="PRU01091"/>
    </source>
</evidence>
<dbReference type="GO" id="GO:0000976">
    <property type="term" value="F:transcription cis-regulatory region binding"/>
    <property type="evidence" value="ECO:0007669"/>
    <property type="project" value="TreeGrafter"/>
</dbReference>
<feature type="domain" description="OmpR/PhoB-type" evidence="9">
    <location>
        <begin position="150"/>
        <end position="247"/>
    </location>
</feature>
<proteinExistence type="predicted"/>
<dbReference type="InterPro" id="IPR011006">
    <property type="entry name" value="CheY-like_superfamily"/>
</dbReference>
<evidence type="ECO:0000256" key="4">
    <source>
        <dbReference type="ARBA" id="ARBA00023125"/>
    </source>
</evidence>
<evidence type="ECO:0000256" key="5">
    <source>
        <dbReference type="ARBA" id="ARBA00023163"/>
    </source>
</evidence>
<keyword evidence="1 6" id="KW-0597">Phosphoprotein</keyword>
<keyword evidence="5" id="KW-0804">Transcription</keyword>
<dbReference type="PANTHER" id="PTHR48111">
    <property type="entry name" value="REGULATOR OF RPOS"/>
    <property type="match status" value="1"/>
</dbReference>
<keyword evidence="4 7" id="KW-0238">DNA-binding</keyword>
<evidence type="ECO:0000256" key="2">
    <source>
        <dbReference type="ARBA" id="ARBA00023012"/>
    </source>
</evidence>
<evidence type="ECO:0000259" key="9">
    <source>
        <dbReference type="PROSITE" id="PS51755"/>
    </source>
</evidence>
<dbReference type="RefSeq" id="WP_163288274.1">
    <property type="nucleotide sequence ID" value="NZ_JAAGWY010000001.1"/>
</dbReference>
<dbReference type="InterPro" id="IPR001867">
    <property type="entry name" value="OmpR/PhoB-type_DNA-bd"/>
</dbReference>
<keyword evidence="2" id="KW-0902">Two-component regulatory system</keyword>
<dbReference type="AlphaFoldDB" id="A0A6L9XV09"/>
<feature type="domain" description="Response regulatory" evidence="8">
    <location>
        <begin position="24"/>
        <end position="138"/>
    </location>
</feature>
<dbReference type="Pfam" id="PF00486">
    <property type="entry name" value="Trans_reg_C"/>
    <property type="match status" value="1"/>
</dbReference>
<dbReference type="Proteomes" id="UP000474967">
    <property type="component" value="Unassembled WGS sequence"/>
</dbReference>
<feature type="DNA-binding region" description="OmpR/PhoB-type" evidence="7">
    <location>
        <begin position="150"/>
        <end position="247"/>
    </location>
</feature>